<name>A0ABW0NSU6_9MICO</name>
<keyword evidence="2" id="KW-0472">Membrane</keyword>
<feature type="region of interest" description="Disordered" evidence="1">
    <location>
        <begin position="1"/>
        <end position="28"/>
    </location>
</feature>
<dbReference type="Proteomes" id="UP001596039">
    <property type="component" value="Unassembled WGS sequence"/>
</dbReference>
<keyword evidence="2" id="KW-0812">Transmembrane</keyword>
<reference evidence="4" key="1">
    <citation type="journal article" date="2019" name="Int. J. Syst. Evol. Microbiol.">
        <title>The Global Catalogue of Microorganisms (GCM) 10K type strain sequencing project: providing services to taxonomists for standard genome sequencing and annotation.</title>
        <authorList>
            <consortium name="The Broad Institute Genomics Platform"/>
            <consortium name="The Broad Institute Genome Sequencing Center for Infectious Disease"/>
            <person name="Wu L."/>
            <person name="Ma J."/>
        </authorList>
    </citation>
    <scope>NUCLEOTIDE SEQUENCE [LARGE SCALE GENOMIC DNA]</scope>
    <source>
        <strain evidence="4">CGMCC 4.6997</strain>
    </source>
</reference>
<evidence type="ECO:0000256" key="2">
    <source>
        <dbReference type="SAM" id="Phobius"/>
    </source>
</evidence>
<dbReference type="EMBL" id="JBHSMG010000001">
    <property type="protein sequence ID" value="MFC5501939.1"/>
    <property type="molecule type" value="Genomic_DNA"/>
</dbReference>
<dbReference type="RefSeq" id="WP_386739599.1">
    <property type="nucleotide sequence ID" value="NZ_JBHSMG010000001.1"/>
</dbReference>
<feature type="transmembrane region" description="Helical" evidence="2">
    <location>
        <begin position="34"/>
        <end position="57"/>
    </location>
</feature>
<proteinExistence type="predicted"/>
<feature type="region of interest" description="Disordered" evidence="1">
    <location>
        <begin position="66"/>
        <end position="108"/>
    </location>
</feature>
<comment type="caution">
    <text evidence="3">The sequence shown here is derived from an EMBL/GenBank/DDBJ whole genome shotgun (WGS) entry which is preliminary data.</text>
</comment>
<gene>
    <name evidence="3" type="ORF">ACFPJ4_06755</name>
</gene>
<accession>A0ABW0NSU6</accession>
<protein>
    <recommendedName>
        <fullName evidence="5">Ig-like domain-containing protein</fullName>
    </recommendedName>
</protein>
<organism evidence="3 4">
    <name type="scientific">Lysinimonas soli</name>
    <dbReference type="NCBI Taxonomy" id="1074233"/>
    <lineage>
        <taxon>Bacteria</taxon>
        <taxon>Bacillati</taxon>
        <taxon>Actinomycetota</taxon>
        <taxon>Actinomycetes</taxon>
        <taxon>Micrococcales</taxon>
        <taxon>Microbacteriaceae</taxon>
        <taxon>Lysinimonas</taxon>
    </lineage>
</organism>
<feature type="compositionally biased region" description="Low complexity" evidence="1">
    <location>
        <begin position="66"/>
        <end position="99"/>
    </location>
</feature>
<keyword evidence="2" id="KW-1133">Transmembrane helix</keyword>
<keyword evidence="4" id="KW-1185">Reference proteome</keyword>
<evidence type="ECO:0000313" key="3">
    <source>
        <dbReference type="EMBL" id="MFC5501939.1"/>
    </source>
</evidence>
<evidence type="ECO:0000256" key="1">
    <source>
        <dbReference type="SAM" id="MobiDB-lite"/>
    </source>
</evidence>
<evidence type="ECO:0008006" key="5">
    <source>
        <dbReference type="Google" id="ProtNLM"/>
    </source>
</evidence>
<evidence type="ECO:0000313" key="4">
    <source>
        <dbReference type="Proteomes" id="UP001596039"/>
    </source>
</evidence>
<sequence>MSDDAPTQRLDASDPDRPVQPGAPNSEQRKSRGLLIALIVVGAALLIAIVVLLIVLLGGTPKPTAAATPIPGTSSATPGTSAGATPTSTSSPRTVVKPTSAPPPPSTKVAISGYSISPSQISCATGTPDLSIHWSSVNGKTAYFGVNTADAQTAGMGWELPPTGSDADFPSGYHPYPAICGQDTEYTITIVGTDGSKVSRMFTVKFKEN</sequence>